<evidence type="ECO:0000313" key="1">
    <source>
        <dbReference type="EMBL" id="AGA78680.1"/>
    </source>
</evidence>
<proteinExistence type="predicted"/>
<gene>
    <name evidence="1" type="ordered locus">Echvi_2433</name>
</gene>
<dbReference type="Pfam" id="PF14255">
    <property type="entry name" value="Zn_ribbon_21"/>
    <property type="match status" value="1"/>
</dbReference>
<dbReference type="InterPro" id="IPR025990">
    <property type="entry name" value="zinc_ribbon_bacterial"/>
</dbReference>
<protein>
    <recommendedName>
        <fullName evidence="3">Cysteine-rich CPXCG</fullName>
    </recommendedName>
</protein>
<evidence type="ECO:0008006" key="3">
    <source>
        <dbReference type="Google" id="ProtNLM"/>
    </source>
</evidence>
<dbReference type="KEGG" id="evi:Echvi_2433"/>
<dbReference type="PATRIC" id="fig|926556.3.peg.2562"/>
<dbReference type="STRING" id="926556.Echvi_2433"/>
<dbReference type="AlphaFoldDB" id="L0G1F2"/>
<reference evidence="2" key="1">
    <citation type="submission" date="2012-02" db="EMBL/GenBank/DDBJ databases">
        <title>The complete genome of Echinicola vietnamensis DSM 17526.</title>
        <authorList>
            <person name="Lucas S."/>
            <person name="Copeland A."/>
            <person name="Lapidus A."/>
            <person name="Glavina del Rio T."/>
            <person name="Dalin E."/>
            <person name="Tice H."/>
            <person name="Bruce D."/>
            <person name="Goodwin L."/>
            <person name="Pitluck S."/>
            <person name="Peters L."/>
            <person name="Ovchinnikova G."/>
            <person name="Teshima H."/>
            <person name="Kyrpides N."/>
            <person name="Mavromatis K."/>
            <person name="Ivanova N."/>
            <person name="Brettin T."/>
            <person name="Detter J.C."/>
            <person name="Han C."/>
            <person name="Larimer F."/>
            <person name="Land M."/>
            <person name="Hauser L."/>
            <person name="Markowitz V."/>
            <person name="Cheng J.-F."/>
            <person name="Hugenholtz P."/>
            <person name="Woyke T."/>
            <person name="Wu D."/>
            <person name="Brambilla E."/>
            <person name="Klenk H.-P."/>
            <person name="Eisen J.A."/>
        </authorList>
    </citation>
    <scope>NUCLEOTIDE SEQUENCE [LARGE SCALE GENOMIC DNA]</scope>
    <source>
        <strain evidence="2">DSM 17526 / LMG 23754 / KMM 6221</strain>
    </source>
</reference>
<dbReference type="EMBL" id="CP003346">
    <property type="protein sequence ID" value="AGA78680.1"/>
    <property type="molecule type" value="Genomic_DNA"/>
</dbReference>
<accession>L0G1F2</accession>
<sequence length="81" mass="9375">MHYYCFLLSKPCFNHSIHAMLTVEHHFTCPHCLAPISMILDLSVSPQKYIEDCEVCCQPINIYFESEGDNITYFSSNPVEQ</sequence>
<name>L0G1F2_ECHVK</name>
<evidence type="ECO:0000313" key="2">
    <source>
        <dbReference type="Proteomes" id="UP000010796"/>
    </source>
</evidence>
<keyword evidence="2" id="KW-1185">Reference proteome</keyword>
<dbReference type="Proteomes" id="UP000010796">
    <property type="component" value="Chromosome"/>
</dbReference>
<dbReference type="HOGENOM" id="CLU_189936_4_0_10"/>
<organism evidence="1 2">
    <name type="scientific">Echinicola vietnamensis (strain DSM 17526 / LMG 23754 / KMM 6221)</name>
    <dbReference type="NCBI Taxonomy" id="926556"/>
    <lineage>
        <taxon>Bacteria</taxon>
        <taxon>Pseudomonadati</taxon>
        <taxon>Bacteroidota</taxon>
        <taxon>Cytophagia</taxon>
        <taxon>Cytophagales</taxon>
        <taxon>Cyclobacteriaceae</taxon>
        <taxon>Echinicola</taxon>
    </lineage>
</organism>